<dbReference type="Proteomes" id="UP000653045">
    <property type="component" value="Unassembled WGS sequence"/>
</dbReference>
<protein>
    <submittedName>
        <fullName evidence="2">DUF2089 family protein</fullName>
    </submittedName>
</protein>
<comment type="caution">
    <text evidence="2">The sequence shown here is derived from an EMBL/GenBank/DDBJ whole genome shotgun (WGS) entry which is preliminary data.</text>
</comment>
<organism evidence="2 3">
    <name type="scientific">Streptococcus pacificus</name>
    <dbReference type="NCBI Taxonomy" id="2740577"/>
    <lineage>
        <taxon>Bacteria</taxon>
        <taxon>Bacillati</taxon>
        <taxon>Bacillota</taxon>
        <taxon>Bacilli</taxon>
        <taxon>Lactobacillales</taxon>
        <taxon>Streptococcaceae</taxon>
        <taxon>Streptococcus</taxon>
    </lineage>
</organism>
<evidence type="ECO:0000313" key="3">
    <source>
        <dbReference type="Proteomes" id="UP000653045"/>
    </source>
</evidence>
<evidence type="ECO:0000259" key="1">
    <source>
        <dbReference type="Pfam" id="PF09862"/>
    </source>
</evidence>
<dbReference type="InterPro" id="IPR018658">
    <property type="entry name" value="DUF2089"/>
</dbReference>
<reference evidence="2 3" key="1">
    <citation type="journal article" date="2021" name="Int. J. Syst. Evol. Microbiol.">
        <title>Streptococcus vicugnae sp. nov., isolated from faeces of alpacas (Vicugna pacos) and cattle (Bos taurus), Streptococcus zalophi sp. nov., and Streptococcus pacificus sp. nov., isolated from respiratory tract of California sea lions (Zalophus californianus).</title>
        <authorList>
            <person name="Volokhov D.V."/>
            <person name="Zagorodnyaya T.A."/>
            <person name="Shen Z."/>
            <person name="Blom J."/>
            <person name="Furtak V.A."/>
            <person name="Eisenberg T."/>
            <person name="Fan P."/>
            <person name="Jeong K.C."/>
            <person name="Gao Y."/>
            <person name="Zhang S."/>
            <person name="Amselle M."/>
        </authorList>
    </citation>
    <scope>NUCLEOTIDE SEQUENCE [LARGE SCALE GENOMIC DNA]</scope>
    <source>
        <strain evidence="2 3">CSL7591</strain>
    </source>
</reference>
<dbReference type="EMBL" id="JAENBO010000007">
    <property type="protein sequence ID" value="MBJ8326470.1"/>
    <property type="molecule type" value="Genomic_DNA"/>
</dbReference>
<evidence type="ECO:0000313" key="2">
    <source>
        <dbReference type="EMBL" id="MBJ8326470.1"/>
    </source>
</evidence>
<dbReference type="Pfam" id="PF09862">
    <property type="entry name" value="DUF2089"/>
    <property type="match status" value="1"/>
</dbReference>
<keyword evidence="3" id="KW-1185">Reference proteome</keyword>
<sequence length="95" mass="11274">MSDDWLFHLDDDDIAFIKQFILSSGSLKSMANHYDSSYHLIRNHLNQLIEKVKLTEKKEDPYITFIKSLALQDKYDYATTKKLIDRYKERVDAND</sequence>
<dbReference type="RefSeq" id="WP_199576110.1">
    <property type="nucleotide sequence ID" value="NZ_JAENBO010000007.1"/>
</dbReference>
<feature type="domain" description="DUF2089" evidence="1">
    <location>
        <begin position="9"/>
        <end position="54"/>
    </location>
</feature>
<accession>A0ABS0ZKC4</accession>
<name>A0ABS0ZKC4_9STRE</name>
<gene>
    <name evidence="2" type="ORF">JHK62_07280</name>
</gene>
<proteinExistence type="predicted"/>